<dbReference type="EMBL" id="JAAIUW010000002">
    <property type="protein sequence ID" value="KAF7842812.1"/>
    <property type="molecule type" value="Genomic_DNA"/>
</dbReference>
<dbReference type="InterPro" id="IPR003657">
    <property type="entry name" value="WRKY_dom"/>
</dbReference>
<dbReference type="OrthoDB" id="1938824at2759"/>
<dbReference type="Gene3D" id="3.80.10.10">
    <property type="entry name" value="Ribonuclease Inhibitor"/>
    <property type="match status" value="2"/>
</dbReference>
<feature type="compositionally biased region" description="Basic and acidic residues" evidence="9">
    <location>
        <begin position="1104"/>
        <end position="1114"/>
    </location>
</feature>
<evidence type="ECO:0000256" key="5">
    <source>
        <dbReference type="ARBA" id="ARBA00023015"/>
    </source>
</evidence>
<feature type="compositionally biased region" description="Low complexity" evidence="9">
    <location>
        <begin position="1277"/>
        <end position="1290"/>
    </location>
</feature>
<evidence type="ECO:0000259" key="10">
    <source>
        <dbReference type="PROSITE" id="PS50811"/>
    </source>
</evidence>
<evidence type="ECO:0000256" key="1">
    <source>
        <dbReference type="ARBA" id="ARBA00004123"/>
    </source>
</evidence>
<keyword evidence="8" id="KW-0539">Nucleus</keyword>
<dbReference type="InterPro" id="IPR036576">
    <property type="entry name" value="WRKY_dom_sf"/>
</dbReference>
<evidence type="ECO:0000313" key="12">
    <source>
        <dbReference type="Proteomes" id="UP000634136"/>
    </source>
</evidence>
<feature type="region of interest" description="Disordered" evidence="9">
    <location>
        <begin position="1180"/>
        <end position="1255"/>
    </location>
</feature>
<evidence type="ECO:0000256" key="4">
    <source>
        <dbReference type="ARBA" id="ARBA00022821"/>
    </source>
</evidence>
<feature type="domain" description="WRKY" evidence="10">
    <location>
        <begin position="1034"/>
        <end position="1086"/>
    </location>
</feature>
<dbReference type="SUPFAM" id="SSF52058">
    <property type="entry name" value="L domain-like"/>
    <property type="match status" value="1"/>
</dbReference>
<dbReference type="Pfam" id="PF23598">
    <property type="entry name" value="LRR_14"/>
    <property type="match status" value="1"/>
</dbReference>
<dbReference type="Proteomes" id="UP000634136">
    <property type="component" value="Unassembled WGS sequence"/>
</dbReference>
<dbReference type="InterPro" id="IPR055414">
    <property type="entry name" value="LRR_R13L4/SHOC2-like"/>
</dbReference>
<accession>A0A834XEG7</accession>
<dbReference type="GO" id="GO:0043531">
    <property type="term" value="F:ADP binding"/>
    <property type="evidence" value="ECO:0007669"/>
    <property type="project" value="InterPro"/>
</dbReference>
<dbReference type="InterPro" id="IPR027417">
    <property type="entry name" value="P-loop_NTPase"/>
</dbReference>
<dbReference type="Gene3D" id="1.10.8.430">
    <property type="entry name" value="Helical domain of apoptotic protease-activating factors"/>
    <property type="match status" value="1"/>
</dbReference>
<feature type="domain" description="WRKY" evidence="10">
    <location>
        <begin position="1003"/>
        <end position="1029"/>
    </location>
</feature>
<comment type="caution">
    <text evidence="11">The sequence shown here is derived from an EMBL/GenBank/DDBJ whole genome shotgun (WGS) entry which is preliminary data.</text>
</comment>
<protein>
    <submittedName>
        <fullName evidence="11">Disease resistance protein RPS2-like</fullName>
    </submittedName>
</protein>
<dbReference type="InterPro" id="IPR042197">
    <property type="entry name" value="Apaf_helical"/>
</dbReference>
<keyword evidence="12" id="KW-1185">Reference proteome</keyword>
<feature type="region of interest" description="Disordered" evidence="9">
    <location>
        <begin position="1104"/>
        <end position="1143"/>
    </location>
</feature>
<dbReference type="InterPro" id="IPR057135">
    <property type="entry name" value="At4g27190-like_LRR"/>
</dbReference>
<dbReference type="InterPro" id="IPR032675">
    <property type="entry name" value="LRR_dom_sf"/>
</dbReference>
<dbReference type="Pfam" id="PF03106">
    <property type="entry name" value="WRKY"/>
    <property type="match status" value="2"/>
</dbReference>
<evidence type="ECO:0000313" key="11">
    <source>
        <dbReference type="EMBL" id="KAF7842812.1"/>
    </source>
</evidence>
<evidence type="ECO:0000256" key="7">
    <source>
        <dbReference type="ARBA" id="ARBA00023163"/>
    </source>
</evidence>
<keyword evidence="7" id="KW-0804">Transcription</keyword>
<evidence type="ECO:0000256" key="8">
    <source>
        <dbReference type="ARBA" id="ARBA00023242"/>
    </source>
</evidence>
<evidence type="ECO:0000256" key="3">
    <source>
        <dbReference type="ARBA" id="ARBA00022741"/>
    </source>
</evidence>
<keyword evidence="2" id="KW-0677">Repeat</keyword>
<keyword evidence="6" id="KW-0238">DNA-binding</keyword>
<dbReference type="SMART" id="SM00774">
    <property type="entry name" value="WRKY"/>
    <property type="match status" value="2"/>
</dbReference>
<dbReference type="PANTHER" id="PTHR33463:SF179">
    <property type="entry name" value="NB-ARC DOMAIN-CONTAINING PROTEIN"/>
    <property type="match status" value="1"/>
</dbReference>
<keyword evidence="4" id="KW-0611">Plant defense</keyword>
<keyword evidence="3" id="KW-0547">Nucleotide-binding</keyword>
<evidence type="ECO:0000256" key="9">
    <source>
        <dbReference type="SAM" id="MobiDB-lite"/>
    </source>
</evidence>
<dbReference type="GO" id="GO:0005524">
    <property type="term" value="F:ATP binding"/>
    <property type="evidence" value="ECO:0007669"/>
    <property type="project" value="UniProtKB-KW"/>
</dbReference>
<dbReference type="InterPro" id="IPR050905">
    <property type="entry name" value="Plant_NBS-LRR"/>
</dbReference>
<dbReference type="SUPFAM" id="SSF52540">
    <property type="entry name" value="P-loop containing nucleoside triphosphate hydrolases"/>
    <property type="match status" value="1"/>
</dbReference>
<proteinExistence type="predicted"/>
<organism evidence="11 12">
    <name type="scientific">Senna tora</name>
    <dbReference type="NCBI Taxonomy" id="362788"/>
    <lineage>
        <taxon>Eukaryota</taxon>
        <taxon>Viridiplantae</taxon>
        <taxon>Streptophyta</taxon>
        <taxon>Embryophyta</taxon>
        <taxon>Tracheophyta</taxon>
        <taxon>Spermatophyta</taxon>
        <taxon>Magnoliopsida</taxon>
        <taxon>eudicotyledons</taxon>
        <taxon>Gunneridae</taxon>
        <taxon>Pentapetalae</taxon>
        <taxon>rosids</taxon>
        <taxon>fabids</taxon>
        <taxon>Fabales</taxon>
        <taxon>Fabaceae</taxon>
        <taxon>Caesalpinioideae</taxon>
        <taxon>Cassia clade</taxon>
        <taxon>Senna</taxon>
    </lineage>
</organism>
<name>A0A834XEG7_9FABA</name>
<evidence type="ECO:0000256" key="2">
    <source>
        <dbReference type="ARBA" id="ARBA00022737"/>
    </source>
</evidence>
<dbReference type="GO" id="GO:0006952">
    <property type="term" value="P:defense response"/>
    <property type="evidence" value="ECO:0007669"/>
    <property type="project" value="UniProtKB-KW"/>
</dbReference>
<keyword evidence="5" id="KW-0805">Transcription regulation</keyword>
<gene>
    <name evidence="11" type="ORF">G2W53_005110</name>
</gene>
<dbReference type="GO" id="GO:0005634">
    <property type="term" value="C:nucleus"/>
    <property type="evidence" value="ECO:0007669"/>
    <property type="project" value="UniProtKB-SubCell"/>
</dbReference>
<reference evidence="11" key="1">
    <citation type="submission" date="2020-09" db="EMBL/GenBank/DDBJ databases">
        <title>Genome-Enabled Discovery of Anthraquinone Biosynthesis in Senna tora.</title>
        <authorList>
            <person name="Kang S.-H."/>
            <person name="Pandey R.P."/>
            <person name="Lee C.-M."/>
            <person name="Sim J.-S."/>
            <person name="Jeong J.-T."/>
            <person name="Choi B.-S."/>
            <person name="Jung M."/>
            <person name="Ginzburg D."/>
            <person name="Zhao K."/>
            <person name="Won S.Y."/>
            <person name="Oh T.-J."/>
            <person name="Yu Y."/>
            <person name="Kim N.-H."/>
            <person name="Lee O.R."/>
            <person name="Lee T.-H."/>
            <person name="Bashyal P."/>
            <person name="Kim T.-S."/>
            <person name="Lee W.-H."/>
            <person name="Kawkins C."/>
            <person name="Kim C.-K."/>
            <person name="Kim J.S."/>
            <person name="Ahn B.O."/>
            <person name="Rhee S.Y."/>
            <person name="Sohng J.K."/>
        </authorList>
    </citation>
    <scope>NUCLEOTIDE SEQUENCE</scope>
    <source>
        <tissue evidence="11">Leaf</tissue>
    </source>
</reference>
<dbReference type="SUPFAM" id="SSF118290">
    <property type="entry name" value="WRKY DNA-binding domain"/>
    <property type="match status" value="2"/>
</dbReference>
<dbReference type="Gene3D" id="2.20.25.80">
    <property type="entry name" value="WRKY domain"/>
    <property type="match status" value="2"/>
</dbReference>
<feature type="region of interest" description="Disordered" evidence="9">
    <location>
        <begin position="1277"/>
        <end position="1298"/>
    </location>
</feature>
<dbReference type="GO" id="GO:0003700">
    <property type="term" value="F:DNA-binding transcription factor activity"/>
    <property type="evidence" value="ECO:0007669"/>
    <property type="project" value="InterPro"/>
</dbReference>
<dbReference type="PANTHER" id="PTHR33463">
    <property type="entry name" value="NB-ARC DOMAIN-CONTAINING PROTEIN-RELATED"/>
    <property type="match status" value="1"/>
</dbReference>
<dbReference type="PROSITE" id="PS50811">
    <property type="entry name" value="WRKY"/>
    <property type="match status" value="2"/>
</dbReference>
<comment type="subcellular location">
    <subcellularLocation>
        <location evidence="1">Nucleus</location>
    </subcellularLocation>
</comment>
<sequence length="1394" mass="158759">MEPLGKTPSFYSPKTNQAKLIRHPLLGTNCIPGERECVQLINLHTIRDYVSLLLTYPIRTAQDSTRFHLWTHQVSNEDHLTTDQQYRLLLDNNPLRHFQGLVPMEIIRDIENGLNVRLVDHITEIPYAILNLAVDLAVHQLIQTLLSGDDYFRSIHHVMFSTRNGAERRQVFEKIKVVLKDKDNMPHFSEIFHGLLCVDASVYRCQVHVLQQIAQQLQLPMMEDNDCLLTWIKEKMSRNRYLVVLMDGVEEPLEIQNLGFAKKEFAGVVVLISTESRKQANQELAMDLKIGIKNHLLPWEVFCHTVGKYWLQCSSKAIQKIAVSIVVECGSHLFALALVAKLLKNVEEVAVWESVLDRLRRLHHPSYDISWFHGCSRVMVNAFINLIWNGTSQTQKHCLLRCLYMPEIKDGKLEDELINDWISSLFMDASEAKHNLRQLVDRSVLFQFEETKSRFIQMPYDTYAILQSLNSHYPLFMKKAGLGLTEPPNIALWESSVCIELGDNKLSELPLSPNFLELKVLKLQGNVDLTRIPPEFFFQVPLLCLIDLSYTSVRELPNSFFELEQLRELYLRSCECFMKLPPEIGKLKKLEKLDLDGTWITHLPDEVQELTNMQSLSLSFYEYRGKKSKQYSCSTIISPGVIPKLECLKHLSVDVNPDDERWVENVQVILLEIIGLKFLQTVSLYIPQTELLKLIPSRILKLDFRFVIGKHMERIISGTPPTYEAKFKQSDHSLKFVKGVDIPSEIKKLVGHSKALFLDRHMIIKNLSEFGMMNLEQLRVCMMSECKEMQTIVDGRHSNSNNDMLSHLLYLSVSYMKNLRSIWEGPNPPSSFLGMLKSLALHNCPNLTTVFTLDFLGNLSLLKELIVKECPKVTTLIKGSDGSSECEAKVFLPKLRKIILVHLPELINICNGLHIGPCLEIIGIYDCPKLQSLSKTELSSQSLKVIKGETKWWEALKWSEVDWGKACLPHKFDGLFSSVDIEDDMMTQLGVYMEDDNDSDNISAGGIVDDGYSWRKYGQKDILGSKFPKHSITTRWPFEDDGYTWRKYGQKDILGSKFPRSYYRCNHKFDKGCNAKKQVQSCDEDPTISSHTEPLQPFSDRMLKDQKQNADRRRITWSMMSKDLPDGTFDDDDDDGYKYPRGKQASNAVLDSFPSMDESVSTAASYGDSVITDLTQASSASKGIGSALGSETRRSRISMKFPDMNPTGKSPRRELQGPRPTPLRIHKDSHKIKKPPLPPQQPPQPQPPPRQPVIMVMHTTPGDFMDLVKCLTGCTSSSSSSSNMVSTSSNDPFNRNNGGDMVSPAARYASIEKARTPQGKKLGAADNNNNNIIGGGETQYLIFGILTEFTDDELMNFEKSKLHFFPFIKPPDLPEMEAVKSRLGHIKFQMQIVP</sequence>
<dbReference type="Pfam" id="PF23247">
    <property type="entry name" value="LRR_RPS2"/>
    <property type="match status" value="1"/>
</dbReference>
<dbReference type="GO" id="GO:0043565">
    <property type="term" value="F:sequence-specific DNA binding"/>
    <property type="evidence" value="ECO:0007669"/>
    <property type="project" value="InterPro"/>
</dbReference>
<evidence type="ECO:0000256" key="6">
    <source>
        <dbReference type="ARBA" id="ARBA00023125"/>
    </source>
</evidence>
<feature type="compositionally biased region" description="Pro residues" evidence="9">
    <location>
        <begin position="1235"/>
        <end position="1251"/>
    </location>
</feature>